<dbReference type="GeneID" id="132541832"/>
<dbReference type="RefSeq" id="XP_060058684.1">
    <property type="nucleotide sequence ID" value="XM_060202701.1"/>
</dbReference>
<feature type="region of interest" description="Disordered" evidence="1">
    <location>
        <begin position="119"/>
        <end position="141"/>
    </location>
</feature>
<keyword evidence="2" id="KW-1133">Transmembrane helix</keyword>
<evidence type="ECO:0000313" key="3">
    <source>
        <dbReference type="Proteomes" id="UP001652624"/>
    </source>
</evidence>
<keyword evidence="3" id="KW-1185">Reference proteome</keyword>
<proteinExistence type="predicted"/>
<accession>A0ABM3YC88</accession>
<reference evidence="4" key="1">
    <citation type="submission" date="2025-08" db="UniProtKB">
        <authorList>
            <consortium name="RefSeq"/>
        </authorList>
    </citation>
    <scope>IDENTIFICATION</scope>
</reference>
<dbReference type="Proteomes" id="UP001652624">
    <property type="component" value="Chromosome 12"/>
</dbReference>
<feature type="compositionally biased region" description="Basic and acidic residues" evidence="1">
    <location>
        <begin position="36"/>
        <end position="50"/>
    </location>
</feature>
<organism evidence="3 4">
    <name type="scientific">Erinaceus europaeus</name>
    <name type="common">Western European hedgehog</name>
    <dbReference type="NCBI Taxonomy" id="9365"/>
    <lineage>
        <taxon>Eukaryota</taxon>
        <taxon>Metazoa</taxon>
        <taxon>Chordata</taxon>
        <taxon>Craniata</taxon>
        <taxon>Vertebrata</taxon>
        <taxon>Euteleostomi</taxon>
        <taxon>Mammalia</taxon>
        <taxon>Eutheria</taxon>
        <taxon>Laurasiatheria</taxon>
        <taxon>Eulipotyphla</taxon>
        <taxon>Erinaceidae</taxon>
        <taxon>Erinaceinae</taxon>
        <taxon>Erinaceus</taxon>
    </lineage>
</organism>
<evidence type="ECO:0000256" key="1">
    <source>
        <dbReference type="SAM" id="MobiDB-lite"/>
    </source>
</evidence>
<keyword evidence="2" id="KW-0472">Membrane</keyword>
<sequence>MVPVKLLIPLIIAVLLLLLVAVLLLKWRMLKRQKEAAGRSPEQELQHPEGEIYTNLTLQQTEASLSSPQKKATDPSLAQGDQEEVDYTIIASFQKEDISYATLSLDTSNPEPTYGNMDYFSTHTPSRSQEEHIEYSIIRRT</sequence>
<protein>
    <submittedName>
        <fullName evidence="4">CMRF35-like molecule 1 isoform X1</fullName>
    </submittedName>
</protein>
<feature type="transmembrane region" description="Helical" evidence="2">
    <location>
        <begin position="6"/>
        <end position="25"/>
    </location>
</feature>
<gene>
    <name evidence="4" type="primary">LOC132541832</name>
</gene>
<name>A0ABM3YC88_ERIEU</name>
<keyword evidence="2" id="KW-0812">Transmembrane</keyword>
<dbReference type="Pfam" id="PF15330">
    <property type="entry name" value="SIT"/>
    <property type="match status" value="1"/>
</dbReference>
<feature type="compositionally biased region" description="Polar residues" evidence="1">
    <location>
        <begin position="54"/>
        <end position="70"/>
    </location>
</feature>
<evidence type="ECO:0000256" key="2">
    <source>
        <dbReference type="SAM" id="Phobius"/>
    </source>
</evidence>
<feature type="region of interest" description="Disordered" evidence="1">
    <location>
        <begin position="36"/>
        <end position="81"/>
    </location>
</feature>
<evidence type="ECO:0000313" key="4">
    <source>
        <dbReference type="RefSeq" id="XP_060058684.1"/>
    </source>
</evidence>